<comment type="caution">
    <text evidence="2">The sequence shown here is derived from an EMBL/GenBank/DDBJ whole genome shotgun (WGS) entry which is preliminary data.</text>
</comment>
<dbReference type="Proteomes" id="UP001063166">
    <property type="component" value="Unassembled WGS sequence"/>
</dbReference>
<keyword evidence="1" id="KW-0175">Coiled coil</keyword>
<proteinExistence type="predicted"/>
<evidence type="ECO:0000313" key="2">
    <source>
        <dbReference type="EMBL" id="GLB44047.1"/>
    </source>
</evidence>
<feature type="coiled-coil region" evidence="1">
    <location>
        <begin position="22"/>
        <end position="59"/>
    </location>
</feature>
<dbReference type="AlphaFoldDB" id="A0A9P3PW39"/>
<evidence type="ECO:0000256" key="1">
    <source>
        <dbReference type="SAM" id="Coils"/>
    </source>
</evidence>
<evidence type="ECO:0000313" key="3">
    <source>
        <dbReference type="Proteomes" id="UP001063166"/>
    </source>
</evidence>
<gene>
    <name evidence="2" type="ORF">LshimejAT787_1502310</name>
</gene>
<accession>A0A9P3PW39</accession>
<keyword evidence="3" id="KW-1185">Reference proteome</keyword>
<dbReference type="EMBL" id="BRPK01000015">
    <property type="protein sequence ID" value="GLB44047.1"/>
    <property type="molecule type" value="Genomic_DNA"/>
</dbReference>
<organism evidence="2 3">
    <name type="scientific">Lyophyllum shimeji</name>
    <name type="common">Hon-shimeji</name>
    <name type="synonym">Tricholoma shimeji</name>
    <dbReference type="NCBI Taxonomy" id="47721"/>
    <lineage>
        <taxon>Eukaryota</taxon>
        <taxon>Fungi</taxon>
        <taxon>Dikarya</taxon>
        <taxon>Basidiomycota</taxon>
        <taxon>Agaricomycotina</taxon>
        <taxon>Agaricomycetes</taxon>
        <taxon>Agaricomycetidae</taxon>
        <taxon>Agaricales</taxon>
        <taxon>Tricholomatineae</taxon>
        <taxon>Lyophyllaceae</taxon>
        <taxon>Lyophyllum</taxon>
    </lineage>
</organism>
<name>A0A9P3PW39_LYOSH</name>
<protein>
    <submittedName>
        <fullName evidence="2">Uncharacterized protein</fullName>
    </submittedName>
</protein>
<sequence length="323" mass="36271">MSERTHKRKRSLQDSTVDLSKMRMALSRLEALKEELDGIEETEEELHNISEHVLALENILKGAKKPRVTFSTVASEDLKNAGVKRKRLIFEPAKVNELTSGLTMNAEAEIADLHSRIKKIYARVNMDYEAGSRMILDAILLALAEIASTQKSGVAILPEMRIAQGDGVQISHPVSGYELWLSGNVDYAVIEYDDVRDYKDRLLAPGGSREDAFEIAKGRLFLVEAKRQSLQQSLVAYIPEAVSQAIALLKSANLPEVRFCLSDGQTWIFFILKSENGTLTYYESATRRLSRDIVENSDLPLREIVQLVCEWLSPTATELFVLE</sequence>
<reference evidence="2" key="1">
    <citation type="submission" date="2022-07" db="EMBL/GenBank/DDBJ databases">
        <title>The genome of Lyophyllum shimeji provides insight into the initial evolution of ectomycorrhizal fungal genome.</title>
        <authorList>
            <person name="Kobayashi Y."/>
            <person name="Shibata T."/>
            <person name="Hirakawa H."/>
            <person name="Shigenobu S."/>
            <person name="Nishiyama T."/>
            <person name="Yamada A."/>
            <person name="Hasebe M."/>
            <person name="Kawaguchi M."/>
        </authorList>
    </citation>
    <scope>NUCLEOTIDE SEQUENCE</scope>
    <source>
        <strain evidence="2">AT787</strain>
    </source>
</reference>
<dbReference type="OrthoDB" id="3144838at2759"/>